<dbReference type="STRING" id="67344.SAMN05216505_101681"/>
<evidence type="ECO:0000313" key="1">
    <source>
        <dbReference type="EMBL" id="SDC18255.1"/>
    </source>
</evidence>
<organism evidence="1 2">
    <name type="scientific">Streptomyces prasinopilosus</name>
    <dbReference type="NCBI Taxonomy" id="67344"/>
    <lineage>
        <taxon>Bacteria</taxon>
        <taxon>Bacillati</taxon>
        <taxon>Actinomycetota</taxon>
        <taxon>Actinomycetes</taxon>
        <taxon>Kitasatosporales</taxon>
        <taxon>Streptomycetaceae</taxon>
        <taxon>Streptomyces</taxon>
    </lineage>
</organism>
<dbReference type="AlphaFoldDB" id="A0A1G6JIH6"/>
<dbReference type="EMBL" id="FMZK01000001">
    <property type="protein sequence ID" value="SDC18255.1"/>
    <property type="molecule type" value="Genomic_DNA"/>
</dbReference>
<dbReference type="InterPro" id="IPR024524">
    <property type="entry name" value="DUF3800"/>
</dbReference>
<protein>
    <recommendedName>
        <fullName evidence="3">DUF3800 domain-containing protein</fullName>
    </recommendedName>
</protein>
<evidence type="ECO:0000313" key="2">
    <source>
        <dbReference type="Proteomes" id="UP000182100"/>
    </source>
</evidence>
<dbReference type="Proteomes" id="UP000182100">
    <property type="component" value="Unassembled WGS sequence"/>
</dbReference>
<evidence type="ECO:0008006" key="3">
    <source>
        <dbReference type="Google" id="ProtNLM"/>
    </source>
</evidence>
<gene>
    <name evidence="1" type="ORF">SAMN05216505_101681</name>
</gene>
<proteinExistence type="predicted"/>
<name>A0A1G6JIH6_9ACTN</name>
<dbReference type="RefSeq" id="WP_055571152.1">
    <property type="nucleotide sequence ID" value="NZ_FMZK01000001.1"/>
</dbReference>
<sequence>MHLCYVDESGDGQTVDPATPEAPPVMVIGGIVVEESELRSLTWDFINLKKQFRPTLRTAGKLSEVIRTEIKGSSIRSHLRNGNRNQARMAHGLIDKLLTMLERHDCRVLAKICVKQDGVTNAEDAMYGASVASLCAHFEHFLAGREDRGVVILDSRTKSKNVDNVHCVTTRKFRMGGDLMPHLAESPVFGHSDSHIGLQIADLLVSAVLFPAACATYVQDLTWNTHCHPAYAAIRDRHCARVGELQHRYRTATGKWTGGVVVSDRRSGRSAAELFRIAERAPVPTALIPAQQHPAAPAAPVTPAVTEP</sequence>
<dbReference type="Pfam" id="PF12686">
    <property type="entry name" value="DUF3800"/>
    <property type="match status" value="1"/>
</dbReference>
<accession>A0A1G6JIH6</accession>
<keyword evidence="2" id="KW-1185">Reference proteome</keyword>
<reference evidence="2" key="1">
    <citation type="submission" date="2016-10" db="EMBL/GenBank/DDBJ databases">
        <authorList>
            <person name="Varghese N."/>
            <person name="Submissions S."/>
        </authorList>
    </citation>
    <scope>NUCLEOTIDE SEQUENCE [LARGE SCALE GENOMIC DNA]</scope>
    <source>
        <strain evidence="2">CGMCC 4.3504</strain>
    </source>
</reference>